<dbReference type="Proteomes" id="UP000198833">
    <property type="component" value="Unassembled WGS sequence"/>
</dbReference>
<dbReference type="Gene3D" id="3.40.30.10">
    <property type="entry name" value="Glutaredoxin"/>
    <property type="match status" value="1"/>
</dbReference>
<accession>A0A1H9FW15</accession>
<evidence type="ECO:0000313" key="2">
    <source>
        <dbReference type="Proteomes" id="UP000198833"/>
    </source>
</evidence>
<protein>
    <submittedName>
        <fullName evidence="1">Thioredoxin</fullName>
    </submittedName>
</protein>
<organism evidence="1 2">
    <name type="scientific">Ignavigranum ruoffiae</name>
    <dbReference type="NCBI Taxonomy" id="89093"/>
    <lineage>
        <taxon>Bacteria</taxon>
        <taxon>Bacillati</taxon>
        <taxon>Bacillota</taxon>
        <taxon>Bacilli</taxon>
        <taxon>Lactobacillales</taxon>
        <taxon>Aerococcaceae</taxon>
        <taxon>Ignavigranum</taxon>
    </lineage>
</organism>
<dbReference type="InterPro" id="IPR036249">
    <property type="entry name" value="Thioredoxin-like_sf"/>
</dbReference>
<name>A0A1H9FW15_9LACT</name>
<gene>
    <name evidence="1" type="ORF">SAMN04488558_11045</name>
</gene>
<dbReference type="OrthoDB" id="2156137at2"/>
<dbReference type="SUPFAM" id="SSF52833">
    <property type="entry name" value="Thioredoxin-like"/>
    <property type="match status" value="1"/>
</dbReference>
<reference evidence="1 2" key="1">
    <citation type="submission" date="2016-10" db="EMBL/GenBank/DDBJ databases">
        <authorList>
            <person name="de Groot N.N."/>
        </authorList>
    </citation>
    <scope>NUCLEOTIDE SEQUENCE [LARGE SCALE GENOMIC DNA]</scope>
    <source>
        <strain evidence="1 2">DSM 15695</strain>
    </source>
</reference>
<dbReference type="EMBL" id="FOEN01000010">
    <property type="protein sequence ID" value="SEQ42086.1"/>
    <property type="molecule type" value="Genomic_DNA"/>
</dbReference>
<dbReference type="AlphaFoldDB" id="A0A1H9FW15"/>
<evidence type="ECO:0000313" key="1">
    <source>
        <dbReference type="EMBL" id="SEQ42086.1"/>
    </source>
</evidence>
<dbReference type="Pfam" id="PF13743">
    <property type="entry name" value="Thioredoxin_5"/>
    <property type="match status" value="1"/>
</dbReference>
<dbReference type="RefSeq" id="WP_092572507.1">
    <property type="nucleotide sequence ID" value="NZ_CALUDV010000009.1"/>
</dbReference>
<dbReference type="STRING" id="89093.SAMN04488558_11045"/>
<proteinExistence type="predicted"/>
<sequence length="238" mass="28146">MVPNYQVEYQLNGVPSSFEFYLFVNPLGMRCYHSEQELIRSINMINSKVDVNILTYHNHQAIYHFLEQININHANLAQRNLYYNIVYKAAVAYKAASLQGKKLGRQFLIRLQELFNHNMEDFSEEMFSDIAKEIGLDLQIFLEDLNSDFVRQLFLKDQKIAREMQVQQTPALVIFQNQSEHDGILIREDITREVILEELDNIVQRYYLSRKEKPRAKAKLSIIHKSEDTRDTSQETFY</sequence>
<keyword evidence="2" id="KW-1185">Reference proteome</keyword>